<gene>
    <name evidence="2" type="ORF">ATJ78_1204</name>
</gene>
<evidence type="ECO:0000313" key="2">
    <source>
        <dbReference type="EMBL" id="PFG30276.1"/>
    </source>
</evidence>
<dbReference type="Proteomes" id="UP000221369">
    <property type="component" value="Unassembled WGS sequence"/>
</dbReference>
<keyword evidence="1" id="KW-0812">Transmembrane</keyword>
<accession>A0A2A9DV80</accession>
<dbReference type="AlphaFoldDB" id="A0A2A9DV80"/>
<sequence>MLIGGSTTLLILYAMSAAAVLAFAGTWQLVLGAGEDFGETVAALVMQGALYGGIFLVACGMGYGASLLILRAGRVYKPNITTLLGSGIALTAWSTFAGVFVMVYLAAAPPSQPWNRTTNAADQFLVVFIVALALISGIVVGALGWWLAAHLLRSRRAPRTVPWAARGHDTRPYP</sequence>
<evidence type="ECO:0000313" key="3">
    <source>
        <dbReference type="Proteomes" id="UP000221369"/>
    </source>
</evidence>
<organism evidence="2 3">
    <name type="scientific">Paramicrobacterium agarici</name>
    <dbReference type="NCBI Taxonomy" id="630514"/>
    <lineage>
        <taxon>Bacteria</taxon>
        <taxon>Bacillati</taxon>
        <taxon>Actinomycetota</taxon>
        <taxon>Actinomycetes</taxon>
        <taxon>Micrococcales</taxon>
        <taxon>Microbacteriaceae</taxon>
        <taxon>Paramicrobacterium</taxon>
    </lineage>
</organism>
<evidence type="ECO:0000256" key="1">
    <source>
        <dbReference type="SAM" id="Phobius"/>
    </source>
</evidence>
<keyword evidence="1" id="KW-1133">Transmembrane helix</keyword>
<comment type="caution">
    <text evidence="2">The sequence shown here is derived from an EMBL/GenBank/DDBJ whole genome shotgun (WGS) entry which is preliminary data.</text>
</comment>
<dbReference type="EMBL" id="PDJE01000001">
    <property type="protein sequence ID" value="PFG30276.1"/>
    <property type="molecule type" value="Genomic_DNA"/>
</dbReference>
<name>A0A2A9DV80_9MICO</name>
<keyword evidence="1" id="KW-0472">Membrane</keyword>
<keyword evidence="3" id="KW-1185">Reference proteome</keyword>
<proteinExistence type="predicted"/>
<protein>
    <submittedName>
        <fullName evidence="2">Uncharacterized protein</fullName>
    </submittedName>
</protein>
<feature type="transmembrane region" description="Helical" evidence="1">
    <location>
        <begin position="48"/>
        <end position="70"/>
    </location>
</feature>
<feature type="transmembrane region" description="Helical" evidence="1">
    <location>
        <begin position="125"/>
        <end position="149"/>
    </location>
</feature>
<reference evidence="2 3" key="1">
    <citation type="submission" date="2017-10" db="EMBL/GenBank/DDBJ databases">
        <title>Sequencing the genomes of 1000 actinobacteria strains.</title>
        <authorList>
            <person name="Klenk H.-P."/>
        </authorList>
    </citation>
    <scope>NUCLEOTIDE SEQUENCE [LARGE SCALE GENOMIC DNA]</scope>
    <source>
        <strain evidence="2 3">DSM 21798</strain>
    </source>
</reference>
<feature type="transmembrane region" description="Helical" evidence="1">
    <location>
        <begin position="82"/>
        <end position="105"/>
    </location>
</feature>